<sequence length="274" mass="28635">MGRVQGKVALVTGGASGIGLSISALMAKEGAKVVIADFNEAGAKGAAENITNQGGEAVGIFLDAGQTDSIQAAVDFTVEQYGTITVLVNNVGLSNLQKDLDVVNLDLEEWDRLMDVNLKSVLLGSRFAIPHMIKAGGGAIINTASMGGFAGDSVRSAYGASKAGVVNLTRYIAAQYGKDHIRCNGVAPGLILTPAAENNMPPAVLDIFAKFNALPYHGEADDIGYTVLFLASDESKFITGQTIQVEGGHYMANPSISDFNDYVAKQSKWATESS</sequence>
<dbReference type="PANTHER" id="PTHR42820:SF1">
    <property type="entry name" value="SHORT-CHAIN DEHYDROGENASE_REDUCTASE FAMILY PROTEIN"/>
    <property type="match status" value="1"/>
</dbReference>
<dbReference type="PRINTS" id="PR00081">
    <property type="entry name" value="GDHRDH"/>
</dbReference>
<dbReference type="PRINTS" id="PR00080">
    <property type="entry name" value="SDRFAMILY"/>
</dbReference>
<keyword evidence="3" id="KW-1185">Reference proteome</keyword>
<keyword evidence="1" id="KW-0560">Oxidoreductase</keyword>
<organism evidence="2 3">
    <name type="scientific">Peribacillus simplex</name>
    <dbReference type="NCBI Taxonomy" id="1478"/>
    <lineage>
        <taxon>Bacteria</taxon>
        <taxon>Bacillati</taxon>
        <taxon>Bacillota</taxon>
        <taxon>Bacilli</taxon>
        <taxon>Bacillales</taxon>
        <taxon>Bacillaceae</taxon>
        <taxon>Peribacillus</taxon>
    </lineage>
</organism>
<evidence type="ECO:0000313" key="3">
    <source>
        <dbReference type="Proteomes" id="UP000064189"/>
    </source>
</evidence>
<protein>
    <submittedName>
        <fullName evidence="2">Oxidoreductase</fullName>
    </submittedName>
</protein>
<evidence type="ECO:0000313" key="2">
    <source>
        <dbReference type="EMBL" id="KWW17644.1"/>
    </source>
</evidence>
<evidence type="ECO:0000256" key="1">
    <source>
        <dbReference type="ARBA" id="ARBA00023002"/>
    </source>
</evidence>
<dbReference type="NCBIfam" id="NF005559">
    <property type="entry name" value="PRK07231.1"/>
    <property type="match status" value="1"/>
</dbReference>
<name>A0A109MX46_9BACI</name>
<gene>
    <name evidence="2" type="ORF">AS888_21770</name>
</gene>
<dbReference type="SUPFAM" id="SSF51735">
    <property type="entry name" value="NAD(P)-binding Rossmann-fold domains"/>
    <property type="match status" value="1"/>
</dbReference>
<dbReference type="EMBL" id="LNNH01000027">
    <property type="protein sequence ID" value="KWW17644.1"/>
    <property type="molecule type" value="Genomic_DNA"/>
</dbReference>
<comment type="caution">
    <text evidence="2">The sequence shown here is derived from an EMBL/GenBank/DDBJ whole genome shotgun (WGS) entry which is preliminary data.</text>
</comment>
<dbReference type="InterPro" id="IPR002347">
    <property type="entry name" value="SDR_fam"/>
</dbReference>
<dbReference type="InterPro" id="IPR036291">
    <property type="entry name" value="NAD(P)-bd_dom_sf"/>
</dbReference>
<dbReference type="GO" id="GO:0016491">
    <property type="term" value="F:oxidoreductase activity"/>
    <property type="evidence" value="ECO:0007669"/>
    <property type="project" value="UniProtKB-KW"/>
</dbReference>
<dbReference type="FunFam" id="3.40.50.720:FF:000084">
    <property type="entry name" value="Short-chain dehydrogenase reductase"/>
    <property type="match status" value="1"/>
</dbReference>
<proteinExistence type="predicted"/>
<dbReference type="GO" id="GO:0008206">
    <property type="term" value="P:bile acid metabolic process"/>
    <property type="evidence" value="ECO:0007669"/>
    <property type="project" value="UniProtKB-ARBA"/>
</dbReference>
<dbReference type="PANTHER" id="PTHR42820">
    <property type="entry name" value="SHORT-CHAIN DEHYDROGENASE REDUCTASE"/>
    <property type="match status" value="1"/>
</dbReference>
<reference evidence="2 3" key="1">
    <citation type="submission" date="2015-11" db="EMBL/GenBank/DDBJ databases">
        <title>Genome Sequence of Bacillus simplex strain VanAntwerpen2.</title>
        <authorList>
            <person name="Couger M.B."/>
        </authorList>
    </citation>
    <scope>NUCLEOTIDE SEQUENCE [LARGE SCALE GENOMIC DNA]</scope>
    <source>
        <strain evidence="2 3">VanAntwerpen02</strain>
    </source>
</reference>
<accession>A0A109MX46</accession>
<dbReference type="CDD" id="cd05233">
    <property type="entry name" value="SDR_c"/>
    <property type="match status" value="1"/>
</dbReference>
<dbReference type="RefSeq" id="WP_061142785.1">
    <property type="nucleotide sequence ID" value="NZ_LNNH01000027.1"/>
</dbReference>
<dbReference type="Gene3D" id="3.40.50.720">
    <property type="entry name" value="NAD(P)-binding Rossmann-like Domain"/>
    <property type="match status" value="1"/>
</dbReference>
<dbReference type="AlphaFoldDB" id="A0A109MX46"/>
<dbReference type="Proteomes" id="UP000064189">
    <property type="component" value="Unassembled WGS sequence"/>
</dbReference>
<dbReference type="Pfam" id="PF13561">
    <property type="entry name" value="adh_short_C2"/>
    <property type="match status" value="1"/>
</dbReference>